<gene>
    <name evidence="2" type="ORF">EZS28_018054</name>
</gene>
<comment type="caution">
    <text evidence="2">The sequence shown here is derived from an EMBL/GenBank/DDBJ whole genome shotgun (WGS) entry which is preliminary data.</text>
</comment>
<reference evidence="2 3" key="1">
    <citation type="submission" date="2019-03" db="EMBL/GenBank/DDBJ databases">
        <title>Single cell metagenomics reveals metabolic interactions within the superorganism composed of flagellate Streblomastix strix and complex community of Bacteroidetes bacteria on its surface.</title>
        <authorList>
            <person name="Treitli S.C."/>
            <person name="Kolisko M."/>
            <person name="Husnik F."/>
            <person name="Keeling P."/>
            <person name="Hampl V."/>
        </authorList>
    </citation>
    <scope>NUCLEOTIDE SEQUENCE [LARGE SCALE GENOMIC DNA]</scope>
    <source>
        <strain evidence="2">ST1C</strain>
    </source>
</reference>
<name>A0A5J4VV35_9EUKA</name>
<accession>A0A5J4VV35</accession>
<evidence type="ECO:0000256" key="1">
    <source>
        <dbReference type="SAM" id="MobiDB-lite"/>
    </source>
</evidence>
<feature type="region of interest" description="Disordered" evidence="1">
    <location>
        <begin position="158"/>
        <end position="183"/>
    </location>
</feature>
<dbReference type="AlphaFoldDB" id="A0A5J4VV35"/>
<feature type="region of interest" description="Disordered" evidence="1">
    <location>
        <begin position="248"/>
        <end position="273"/>
    </location>
</feature>
<evidence type="ECO:0000313" key="3">
    <source>
        <dbReference type="Proteomes" id="UP000324800"/>
    </source>
</evidence>
<evidence type="ECO:0000313" key="2">
    <source>
        <dbReference type="EMBL" id="KAA6386418.1"/>
    </source>
</evidence>
<sequence length="273" mass="31528">KEDEKKEKGNYEEDIEILISDKEGLVIQDIRNHSIRSLGWIQYHGDNDAQSQLCKLGYAGMMAVSIGMCGGCNVNNDWDIKSALSSIGCFFNRIHKGRKNYYEDIDDYISSSQIPILFIHSEEQFEEEGGNDDYVSISPQPELAKHSEEQFEEECGNDDYVSISPQPELAKSSEEQFEEEGGNEEIEACLVNYRKEMHIKSIKDEAIGAKFTILNFYCDEWNEQQRRYEGYQYDEEDNSVLEYNGFVDDENQNDEDQNNDEDQDNVSEFSINI</sequence>
<dbReference type="EMBL" id="SNRW01004813">
    <property type="protein sequence ID" value="KAA6386418.1"/>
    <property type="molecule type" value="Genomic_DNA"/>
</dbReference>
<proteinExistence type="predicted"/>
<dbReference type="Proteomes" id="UP000324800">
    <property type="component" value="Unassembled WGS sequence"/>
</dbReference>
<protein>
    <submittedName>
        <fullName evidence="2">Uncharacterized protein</fullName>
    </submittedName>
</protein>
<feature type="non-terminal residue" evidence="2">
    <location>
        <position position="1"/>
    </location>
</feature>
<organism evidence="2 3">
    <name type="scientific">Streblomastix strix</name>
    <dbReference type="NCBI Taxonomy" id="222440"/>
    <lineage>
        <taxon>Eukaryota</taxon>
        <taxon>Metamonada</taxon>
        <taxon>Preaxostyla</taxon>
        <taxon>Oxymonadida</taxon>
        <taxon>Streblomastigidae</taxon>
        <taxon>Streblomastix</taxon>
    </lineage>
</organism>
<feature type="compositionally biased region" description="Acidic residues" evidence="1">
    <location>
        <begin position="248"/>
        <end position="265"/>
    </location>
</feature>